<keyword evidence="2" id="KW-0325">Glycoprotein</keyword>
<dbReference type="PROSITE" id="PS51233">
    <property type="entry name" value="VWFD"/>
    <property type="match status" value="1"/>
</dbReference>
<dbReference type="Ensembl" id="ENSDCDT00010032144.1">
    <property type="protein sequence ID" value="ENSDCDP00010026017.1"/>
    <property type="gene ID" value="ENSDCDG00010016428.1"/>
</dbReference>
<evidence type="ECO:0000313" key="4">
    <source>
        <dbReference type="Ensembl" id="ENSDCDP00010026017.1"/>
    </source>
</evidence>
<dbReference type="PANTHER" id="PTHR11339">
    <property type="entry name" value="EXTRACELLULAR MATRIX GLYCOPROTEIN RELATED"/>
    <property type="match status" value="1"/>
</dbReference>
<dbReference type="InterPro" id="IPR050780">
    <property type="entry name" value="Mucin_vWF_Thrombospondin_sf"/>
</dbReference>
<dbReference type="GO" id="GO:0005615">
    <property type="term" value="C:extracellular space"/>
    <property type="evidence" value="ECO:0007669"/>
    <property type="project" value="TreeGrafter"/>
</dbReference>
<name>A0AAY4BZF2_9TELE</name>
<accession>A0AAY4BZF2</accession>
<keyword evidence="5" id="KW-1185">Reference proteome</keyword>
<dbReference type="Proteomes" id="UP000694580">
    <property type="component" value="Unplaced"/>
</dbReference>
<evidence type="ECO:0000256" key="1">
    <source>
        <dbReference type="ARBA" id="ARBA00023157"/>
    </source>
</evidence>
<organism evidence="4 5">
    <name type="scientific">Denticeps clupeoides</name>
    <name type="common">denticle herring</name>
    <dbReference type="NCBI Taxonomy" id="299321"/>
    <lineage>
        <taxon>Eukaryota</taxon>
        <taxon>Metazoa</taxon>
        <taxon>Chordata</taxon>
        <taxon>Craniata</taxon>
        <taxon>Vertebrata</taxon>
        <taxon>Euteleostomi</taxon>
        <taxon>Actinopterygii</taxon>
        <taxon>Neopterygii</taxon>
        <taxon>Teleostei</taxon>
        <taxon>Clupei</taxon>
        <taxon>Clupeiformes</taxon>
        <taxon>Denticipitoidei</taxon>
        <taxon>Denticipitidae</taxon>
        <taxon>Denticeps</taxon>
    </lineage>
</organism>
<dbReference type="AlphaFoldDB" id="A0AAY4BZF2"/>
<dbReference type="PANTHER" id="PTHR11339:SF373">
    <property type="entry name" value="VWFD DOMAIN-CONTAINING PROTEIN"/>
    <property type="match status" value="1"/>
</dbReference>
<evidence type="ECO:0000313" key="5">
    <source>
        <dbReference type="Proteomes" id="UP000694580"/>
    </source>
</evidence>
<reference evidence="4" key="2">
    <citation type="submission" date="2025-09" db="UniProtKB">
        <authorList>
            <consortium name="Ensembl"/>
        </authorList>
    </citation>
    <scope>IDENTIFICATION</scope>
</reference>
<feature type="domain" description="VWFD" evidence="3">
    <location>
        <begin position="1"/>
        <end position="54"/>
    </location>
</feature>
<keyword evidence="1" id="KW-1015">Disulfide bond</keyword>
<proteinExistence type="predicted"/>
<reference evidence="4" key="1">
    <citation type="submission" date="2025-08" db="UniProtKB">
        <authorList>
            <consortium name="Ensembl"/>
        </authorList>
    </citation>
    <scope>IDENTIFICATION</scope>
</reference>
<dbReference type="GO" id="GO:0031012">
    <property type="term" value="C:extracellular matrix"/>
    <property type="evidence" value="ECO:0007669"/>
    <property type="project" value="TreeGrafter"/>
</dbReference>
<dbReference type="Pfam" id="PF00094">
    <property type="entry name" value="VWD"/>
    <property type="match status" value="1"/>
</dbReference>
<dbReference type="InterPro" id="IPR001846">
    <property type="entry name" value="VWF_type-D"/>
</dbReference>
<sequence length="111" mass="11615">MKPYQARKVCGMCGNFNGNQQDDLSMRNGSLARNVDALGKSWRVPNVAGEANCKDECTGECQESTLNNAGTPVLPLVMAAPRAKAPACRPAPAMKATCAAETSAFPKPSSA</sequence>
<evidence type="ECO:0000259" key="3">
    <source>
        <dbReference type="PROSITE" id="PS51233"/>
    </source>
</evidence>
<evidence type="ECO:0000256" key="2">
    <source>
        <dbReference type="ARBA" id="ARBA00023180"/>
    </source>
</evidence>
<protein>
    <recommendedName>
        <fullName evidence="3">VWFD domain-containing protein</fullName>
    </recommendedName>
</protein>